<dbReference type="InterPro" id="IPR001648">
    <property type="entry name" value="Ribosomal_bS18"/>
</dbReference>
<keyword evidence="3 5" id="KW-0687">Ribonucleoprotein</keyword>
<dbReference type="SUPFAM" id="SSF46911">
    <property type="entry name" value="Ribosomal protein S18"/>
    <property type="match status" value="1"/>
</dbReference>
<dbReference type="InterPro" id="IPR036870">
    <property type="entry name" value="Ribosomal_bS18_sf"/>
</dbReference>
<sequence>MLNKIKIVGKILSVEVKAKEEEEKNEFIFYFSLLVPSPSGSLTVLHIDSKNSNQAQLQGRIVGLKFQPNNDEPETLSFQMVVPRRKNLFSGFFCRVQGELISKLKSHLKEGREALVEGFLQTKKMVGKDNENETKISRFSHIICCAFTFADDDSPIDLNNPDKLTKITGRVKKIDFSIDCIDYKNTDVLRRFINNQGRIVGRLYSRLTAKTQRKVTRAIKRARQMALLPYTIQKKVLAEEKAQELYKRVNNFTLNFTLKKNEKGEPFGSVGFKEISQELEKVGIHLEKSHLVDFHSLNKLGENGLQVKLSKIITLRGKLKMGIISGTSINGDDFYRVPLQKNFDSRSQSVINNLKENQNITVHGNVGGRDNGLLRVVEFETGDGEEDMFI</sequence>
<evidence type="ECO:0000256" key="1">
    <source>
        <dbReference type="ARBA" id="ARBA00005589"/>
    </source>
</evidence>
<dbReference type="PRINTS" id="PR00974">
    <property type="entry name" value="RIBOSOMALS18"/>
</dbReference>
<organism evidence="7 8">
    <name type="scientific">Funneliformis geosporum</name>
    <dbReference type="NCBI Taxonomy" id="1117311"/>
    <lineage>
        <taxon>Eukaryota</taxon>
        <taxon>Fungi</taxon>
        <taxon>Fungi incertae sedis</taxon>
        <taxon>Mucoromycota</taxon>
        <taxon>Glomeromycotina</taxon>
        <taxon>Glomeromycetes</taxon>
        <taxon>Glomerales</taxon>
        <taxon>Glomeraceae</taxon>
        <taxon>Funneliformis</taxon>
    </lineage>
</organism>
<dbReference type="EMBL" id="CAMKVN010000008">
    <property type="protein sequence ID" value="CAI2161608.1"/>
    <property type="molecule type" value="Genomic_DNA"/>
</dbReference>
<accession>A0A9W4SA70</accession>
<dbReference type="NCBIfam" id="TIGR00165">
    <property type="entry name" value="S18"/>
    <property type="match status" value="1"/>
</dbReference>
<dbReference type="Gene3D" id="3.10.430.100">
    <property type="entry name" value="Ribosomal protein L9, C-terminal domain"/>
    <property type="match status" value="1"/>
</dbReference>
<dbReference type="InterPro" id="IPR012340">
    <property type="entry name" value="NA-bd_OB-fold"/>
</dbReference>
<keyword evidence="8" id="KW-1185">Reference proteome</keyword>
<evidence type="ECO:0000256" key="3">
    <source>
        <dbReference type="ARBA" id="ARBA00023274"/>
    </source>
</evidence>
<dbReference type="Pfam" id="PF01084">
    <property type="entry name" value="Ribosomal_S18"/>
    <property type="match status" value="1"/>
</dbReference>
<evidence type="ECO:0000313" key="7">
    <source>
        <dbReference type="EMBL" id="CAI2161608.1"/>
    </source>
</evidence>
<gene>
    <name evidence="7" type="ORF">FWILDA_LOCUS136</name>
</gene>
<dbReference type="Gene3D" id="2.40.50.140">
    <property type="entry name" value="Nucleic acid-binding proteins"/>
    <property type="match status" value="1"/>
</dbReference>
<comment type="caution">
    <text evidence="7">The sequence shown here is derived from an EMBL/GenBank/DDBJ whole genome shotgun (WGS) entry which is preliminary data.</text>
</comment>
<dbReference type="GO" id="GO:0005763">
    <property type="term" value="C:mitochondrial small ribosomal subunit"/>
    <property type="evidence" value="ECO:0007669"/>
    <property type="project" value="TreeGrafter"/>
</dbReference>
<dbReference type="OrthoDB" id="21463at2759"/>
<protein>
    <recommendedName>
        <fullName evidence="4">Small ribosomal subunit protein bS18m</fullName>
    </recommendedName>
</protein>
<dbReference type="PANTHER" id="PTHR13479">
    <property type="entry name" value="30S RIBOSOMAL PROTEIN S18"/>
    <property type="match status" value="1"/>
</dbReference>
<dbReference type="GO" id="GO:0003735">
    <property type="term" value="F:structural constituent of ribosome"/>
    <property type="evidence" value="ECO:0007669"/>
    <property type="project" value="InterPro"/>
</dbReference>
<dbReference type="GO" id="GO:0070181">
    <property type="term" value="F:small ribosomal subunit rRNA binding"/>
    <property type="evidence" value="ECO:0007669"/>
    <property type="project" value="TreeGrafter"/>
</dbReference>
<evidence type="ECO:0000256" key="5">
    <source>
        <dbReference type="RuleBase" id="RU003910"/>
    </source>
</evidence>
<dbReference type="Gene3D" id="4.10.640.10">
    <property type="entry name" value="Ribosomal protein S18"/>
    <property type="match status" value="1"/>
</dbReference>
<evidence type="ECO:0000313" key="8">
    <source>
        <dbReference type="Proteomes" id="UP001153678"/>
    </source>
</evidence>
<evidence type="ECO:0000256" key="2">
    <source>
        <dbReference type="ARBA" id="ARBA00022980"/>
    </source>
</evidence>
<keyword evidence="2 5" id="KW-0689">Ribosomal protein</keyword>
<feature type="domain" description="Large ribosomal subunit protein bL9 C-terminal" evidence="6">
    <location>
        <begin position="240"/>
        <end position="315"/>
    </location>
</feature>
<evidence type="ECO:0000259" key="6">
    <source>
        <dbReference type="Pfam" id="PF03948"/>
    </source>
</evidence>
<dbReference type="InterPro" id="IPR020069">
    <property type="entry name" value="Ribosomal_bL9_C"/>
</dbReference>
<proteinExistence type="inferred from homology"/>
<comment type="similarity">
    <text evidence="1 5">Belongs to the bacterial ribosomal protein bS18 family.</text>
</comment>
<dbReference type="Pfam" id="PF03948">
    <property type="entry name" value="Ribosomal_L9_C"/>
    <property type="match status" value="1"/>
</dbReference>
<dbReference type="InterPro" id="IPR036791">
    <property type="entry name" value="Ribosomal_bL9_C_sf"/>
</dbReference>
<name>A0A9W4SA70_9GLOM</name>
<dbReference type="Proteomes" id="UP001153678">
    <property type="component" value="Unassembled WGS sequence"/>
</dbReference>
<reference evidence="7" key="1">
    <citation type="submission" date="2022-08" db="EMBL/GenBank/DDBJ databases">
        <authorList>
            <person name="Kallberg Y."/>
            <person name="Tangrot J."/>
            <person name="Rosling A."/>
        </authorList>
    </citation>
    <scope>NUCLEOTIDE SEQUENCE</scope>
    <source>
        <strain evidence="7">Wild A</strain>
    </source>
</reference>
<dbReference type="SUPFAM" id="SSF55653">
    <property type="entry name" value="Ribosomal protein L9 C-domain"/>
    <property type="match status" value="1"/>
</dbReference>
<dbReference type="AlphaFoldDB" id="A0A9W4SA70"/>
<evidence type="ECO:0000256" key="4">
    <source>
        <dbReference type="ARBA" id="ARBA00035264"/>
    </source>
</evidence>
<dbReference type="PANTHER" id="PTHR13479:SF40">
    <property type="entry name" value="SMALL RIBOSOMAL SUBUNIT PROTEIN BS18M"/>
    <property type="match status" value="1"/>
</dbReference>
<dbReference type="HAMAP" id="MF_00270">
    <property type="entry name" value="Ribosomal_bS18"/>
    <property type="match status" value="1"/>
</dbReference>
<dbReference type="GO" id="GO:0006412">
    <property type="term" value="P:translation"/>
    <property type="evidence" value="ECO:0007669"/>
    <property type="project" value="InterPro"/>
</dbReference>